<comment type="function">
    <text evidence="1">Component of the general transcription and DNA repair factor IIH (TFIIH) core complex which is involved in general and transcription-coupled nucleotide excision repair (NER) of damaged DNA.</text>
</comment>
<keyword evidence="1" id="KW-0234">DNA repair</keyword>
<gene>
    <name evidence="3" type="primary">GTF2H4</name>
    <name evidence="3" type="ORF">IE077_004521</name>
</gene>
<organism evidence="3 4">
    <name type="scientific">Cardiosporidium cionae</name>
    <dbReference type="NCBI Taxonomy" id="476202"/>
    <lineage>
        <taxon>Eukaryota</taxon>
        <taxon>Sar</taxon>
        <taxon>Alveolata</taxon>
        <taxon>Apicomplexa</taxon>
        <taxon>Aconoidasida</taxon>
        <taxon>Nephromycida</taxon>
        <taxon>Cardiosporidium</taxon>
    </lineage>
</organism>
<dbReference type="PANTHER" id="PTHR13152">
    <property type="entry name" value="TFIIH, POLYPEPTIDE 4"/>
    <property type="match status" value="1"/>
</dbReference>
<feature type="region of interest" description="Disordered" evidence="2">
    <location>
        <begin position="1"/>
        <end position="38"/>
    </location>
</feature>
<reference evidence="3 4" key="1">
    <citation type="journal article" date="2020" name="bioRxiv">
        <title>Metabolic contributions of an alphaproteobacterial endosymbiont in the apicomplexan Cardiosporidium cionae.</title>
        <authorList>
            <person name="Hunter E.S."/>
            <person name="Paight C.J."/>
            <person name="Lane C.E."/>
        </authorList>
    </citation>
    <scope>NUCLEOTIDE SEQUENCE [LARGE SCALE GENOMIC DNA]</scope>
    <source>
        <strain evidence="3">ESH_2018</strain>
    </source>
</reference>
<dbReference type="Gene3D" id="3.30.70.2610">
    <property type="match status" value="1"/>
</dbReference>
<dbReference type="EMBL" id="JADAQX010000041">
    <property type="protein sequence ID" value="KAF8822587.1"/>
    <property type="molecule type" value="Genomic_DNA"/>
</dbReference>
<proteinExistence type="inferred from homology"/>
<evidence type="ECO:0000256" key="2">
    <source>
        <dbReference type="SAM" id="MobiDB-lite"/>
    </source>
</evidence>
<evidence type="ECO:0000313" key="4">
    <source>
        <dbReference type="Proteomes" id="UP000823046"/>
    </source>
</evidence>
<dbReference type="Proteomes" id="UP000823046">
    <property type="component" value="Unassembled WGS sequence"/>
</dbReference>
<dbReference type="PANTHER" id="PTHR13152:SF0">
    <property type="entry name" value="GENERAL TRANSCRIPTION FACTOR IIH SUBUNIT 4"/>
    <property type="match status" value="1"/>
</dbReference>
<keyword evidence="1" id="KW-0805">Transcription regulation</keyword>
<dbReference type="Pfam" id="PF03849">
    <property type="entry name" value="Tfb2"/>
    <property type="match status" value="2"/>
</dbReference>
<keyword evidence="4" id="KW-1185">Reference proteome</keyword>
<accession>A0ABQ7JEZ1</accession>
<comment type="similarity">
    <text evidence="1">Belongs to the TFB2 family.</text>
</comment>
<evidence type="ECO:0000313" key="3">
    <source>
        <dbReference type="EMBL" id="KAF8822587.1"/>
    </source>
</evidence>
<dbReference type="InterPro" id="IPR004598">
    <property type="entry name" value="TFIIH_p52/Tfb2"/>
</dbReference>
<protein>
    <recommendedName>
        <fullName evidence="1">General transcription factor IIH subunit 4</fullName>
    </recommendedName>
</protein>
<name>A0ABQ7JEZ1_9APIC</name>
<sequence>MKLHSFPPLDHKGKMSTSDTTPAEQSTKSFPPVNSSSRGTSRILPDYLDHYAYMRFLPSVIWIYLFSNSAALQAILQSLSELDQQIVLRLCYLHQPVSERAMRLWVQSESLGALRKSIASLLNCHILRTSDTRRSELTQYSLDPTLQKQLRNLIFKGPICSSLNNVIPISPLELDCQSFPAPTKQVLVEHSRQQWDILLRYIVSPGDNSANVNDQYNSQETMFVHPQSNYFTERPCDDIVAILQRRNLLSGSSSHKAAGSGMSREAFSWLLKDLRSQIVSLLVEFLFILDAGNLSNPAFQSETRQKTVKNNPKKGPLLAMVQSQDNEIEECRDENISFKQRVEKSTKLIQEVLLVILCLSQATVGQPFIISTLTSIQRRFLRIAHDLGLVWMVANDANVYYSAPYSLLLKFDCQDTQILTAAMSTISVDTIRRRHDGSGNIANVQNSLGDHWFHPSLTDLSTEISGSIENSEKRNASDGTLDKMGKNIPLRQMEVHKDGATEAKPAMAYSALKGFTSGLEAGIIVQSNFKVYVYTAAALHISVLSHLCELQARTSNLVVGLLTRESVLAAYKSGITSDQIIRFLESHAHPALHEHYSTTDNEHVLPDNVVIQLRMWEAEQQRLTLEPAVLFKTWQLEYLPELFQRCARWAIGKGYCLYYTPWCDDSNTVKLEEWLRKEKYLCVTPDAKAEMVEKIREFREAIIKQRAKDISK</sequence>
<keyword evidence="1" id="KW-0804">Transcription</keyword>
<keyword evidence="1" id="KW-0227">DNA damage</keyword>
<evidence type="ECO:0000256" key="1">
    <source>
        <dbReference type="RuleBase" id="RU364024"/>
    </source>
</evidence>
<keyword evidence="1" id="KW-0539">Nucleus</keyword>
<comment type="caution">
    <text evidence="3">The sequence shown here is derived from an EMBL/GenBank/DDBJ whole genome shotgun (WGS) entry which is preliminary data.</text>
</comment>
<feature type="compositionally biased region" description="Polar residues" evidence="2">
    <location>
        <begin position="15"/>
        <end position="38"/>
    </location>
</feature>
<comment type="subcellular location">
    <subcellularLocation>
        <location evidence="1">Nucleus</location>
    </subcellularLocation>
</comment>